<evidence type="ECO:0000313" key="16">
    <source>
        <dbReference type="EMBL" id="KAE8297461.1"/>
    </source>
</evidence>
<feature type="disulfide bond" evidence="11">
    <location>
        <begin position="1581"/>
        <end position="1608"/>
    </location>
</feature>
<feature type="domain" description="C-type lectin" evidence="14">
    <location>
        <begin position="2335"/>
        <end position="2461"/>
    </location>
</feature>
<dbReference type="InterPro" id="IPR000562">
    <property type="entry name" value="FN_type2_dom"/>
</dbReference>
<dbReference type="Proteomes" id="UP000424527">
    <property type="component" value="Unassembled WGS sequence"/>
</dbReference>
<proteinExistence type="predicted"/>
<dbReference type="CDD" id="cd00062">
    <property type="entry name" value="FN2"/>
    <property type="match status" value="2"/>
</dbReference>
<evidence type="ECO:0000256" key="3">
    <source>
        <dbReference type="ARBA" id="ARBA00022692"/>
    </source>
</evidence>
<dbReference type="InterPro" id="IPR016187">
    <property type="entry name" value="CTDL_fold"/>
</dbReference>
<feature type="domain" description="C-type lectin" evidence="14">
    <location>
        <begin position="1623"/>
        <end position="1741"/>
    </location>
</feature>
<keyword evidence="9 16" id="KW-0675">Receptor</keyword>
<dbReference type="InterPro" id="IPR013806">
    <property type="entry name" value="Kringle-like"/>
</dbReference>
<evidence type="ECO:0000259" key="15">
    <source>
        <dbReference type="PROSITE" id="PS51092"/>
    </source>
</evidence>
<feature type="domain" description="C-type lectin" evidence="14">
    <location>
        <begin position="838"/>
        <end position="956"/>
    </location>
</feature>
<dbReference type="SMART" id="SM00034">
    <property type="entry name" value="CLECT"/>
    <property type="match status" value="18"/>
</dbReference>
<feature type="signal peptide" evidence="13">
    <location>
        <begin position="1"/>
        <end position="30"/>
    </location>
</feature>
<evidence type="ECO:0000256" key="7">
    <source>
        <dbReference type="ARBA" id="ARBA00023136"/>
    </source>
</evidence>
<feature type="domain" description="C-type lectin" evidence="14">
    <location>
        <begin position="1249"/>
        <end position="1372"/>
    </location>
</feature>
<accession>A0A6G0J1P0</accession>
<dbReference type="InterPro" id="IPR035992">
    <property type="entry name" value="Ricin_B-like_lectins"/>
</dbReference>
<feature type="domain" description="C-type lectin" evidence="14">
    <location>
        <begin position="2033"/>
        <end position="2172"/>
    </location>
</feature>
<dbReference type="PANTHER" id="PTHR22803">
    <property type="entry name" value="MANNOSE, PHOSPHOLIPASE, LECTIN RECEPTOR RELATED"/>
    <property type="match status" value="1"/>
</dbReference>
<dbReference type="SUPFAM" id="SSF57440">
    <property type="entry name" value="Kringle-like"/>
    <property type="match status" value="2"/>
</dbReference>
<evidence type="ECO:0000256" key="4">
    <source>
        <dbReference type="ARBA" id="ARBA00022729"/>
    </source>
</evidence>
<dbReference type="FunFam" id="3.10.100.10:FF:000047">
    <property type="entry name" value="lymphocyte antigen 75"/>
    <property type="match status" value="1"/>
</dbReference>
<organism evidence="16 17">
    <name type="scientific">Larimichthys crocea</name>
    <name type="common">Large yellow croaker</name>
    <name type="synonym">Pseudosciaena crocea</name>
    <dbReference type="NCBI Taxonomy" id="215358"/>
    <lineage>
        <taxon>Eukaryota</taxon>
        <taxon>Metazoa</taxon>
        <taxon>Chordata</taxon>
        <taxon>Craniata</taxon>
        <taxon>Vertebrata</taxon>
        <taxon>Euteleostomi</taxon>
        <taxon>Actinopterygii</taxon>
        <taxon>Neopterygii</taxon>
        <taxon>Teleostei</taxon>
        <taxon>Neoteleostei</taxon>
        <taxon>Acanthomorphata</taxon>
        <taxon>Eupercaria</taxon>
        <taxon>Sciaenidae</taxon>
        <taxon>Larimichthys</taxon>
    </lineage>
</organism>
<dbReference type="EMBL" id="REGW02000004">
    <property type="protein sequence ID" value="KAE8297461.1"/>
    <property type="molecule type" value="Genomic_DNA"/>
</dbReference>
<feature type="disulfide bond" evidence="11">
    <location>
        <begin position="204"/>
        <end position="231"/>
    </location>
</feature>
<dbReference type="InterPro" id="IPR050111">
    <property type="entry name" value="C-type_lectin/snaclec_domain"/>
</dbReference>
<feature type="disulfide bond" evidence="11">
    <location>
        <begin position="1567"/>
        <end position="1593"/>
    </location>
</feature>
<evidence type="ECO:0000256" key="8">
    <source>
        <dbReference type="ARBA" id="ARBA00023157"/>
    </source>
</evidence>
<keyword evidence="17" id="KW-1185">Reference proteome</keyword>
<name>A0A6G0J1P0_LARCR</name>
<feature type="disulfide bond" evidence="11">
    <location>
        <begin position="190"/>
        <end position="216"/>
    </location>
</feature>
<dbReference type="PROSITE" id="PS51092">
    <property type="entry name" value="FN2_2"/>
    <property type="match status" value="2"/>
</dbReference>
<feature type="domain" description="C-type lectin" evidence="14">
    <location>
        <begin position="394"/>
        <end position="515"/>
    </location>
</feature>
<dbReference type="CDD" id="cd00037">
    <property type="entry name" value="CLECT"/>
    <property type="match status" value="17"/>
</dbReference>
<feature type="domain" description="C-type lectin" evidence="14">
    <location>
        <begin position="251"/>
        <end position="365"/>
    </location>
</feature>
<keyword evidence="7 12" id="KW-0472">Membrane</keyword>
<dbReference type="SMART" id="SM00458">
    <property type="entry name" value="RICIN"/>
    <property type="match status" value="2"/>
</dbReference>
<dbReference type="PROSITE" id="PS00615">
    <property type="entry name" value="C_TYPE_LECTIN_1"/>
    <property type="match status" value="1"/>
</dbReference>
<feature type="transmembrane region" description="Helical" evidence="12">
    <location>
        <begin position="1389"/>
        <end position="1416"/>
    </location>
</feature>
<dbReference type="Gene3D" id="2.10.10.10">
    <property type="entry name" value="Fibronectin, type II, collagen-binding"/>
    <property type="match status" value="2"/>
</dbReference>
<dbReference type="Gene3D" id="3.10.100.10">
    <property type="entry name" value="Mannose-Binding Protein A, subunit A"/>
    <property type="match status" value="18"/>
</dbReference>
<feature type="domain" description="C-type lectin" evidence="14">
    <location>
        <begin position="693"/>
        <end position="815"/>
    </location>
</feature>
<dbReference type="InterPro" id="IPR000772">
    <property type="entry name" value="Ricin_B_lectin"/>
</dbReference>
<dbReference type="SUPFAM" id="SSF56436">
    <property type="entry name" value="C-type lectin-like"/>
    <property type="match status" value="18"/>
</dbReference>
<evidence type="ECO:0000313" key="17">
    <source>
        <dbReference type="Proteomes" id="UP000424527"/>
    </source>
</evidence>
<reference evidence="16 17" key="1">
    <citation type="submission" date="2019-07" db="EMBL/GenBank/DDBJ databases">
        <title>Chromosome genome assembly for large yellow croaker.</title>
        <authorList>
            <person name="Xiao S."/>
        </authorList>
    </citation>
    <scope>NUCLEOTIDE SEQUENCE [LARGE SCALE GENOMIC DNA]</scope>
    <source>
        <strain evidence="16">JMULYC20181020</strain>
        <tissue evidence="16">Muscle</tissue>
    </source>
</reference>
<dbReference type="PROSITE" id="PS50041">
    <property type="entry name" value="C_TYPE_LECTIN_2"/>
    <property type="match status" value="16"/>
</dbReference>
<comment type="caution">
    <text evidence="16">The sequence shown here is derived from an EMBL/GenBank/DDBJ whole genome shotgun (WGS) entry which is preliminary data.</text>
</comment>
<feature type="domain" description="C-type lectin" evidence="14">
    <location>
        <begin position="2773"/>
        <end position="2883"/>
    </location>
</feature>
<protein>
    <submittedName>
        <fullName evidence="16">Secretory phospholipase A2 receptor</fullName>
    </submittedName>
</protein>
<evidence type="ECO:0000256" key="5">
    <source>
        <dbReference type="ARBA" id="ARBA00022737"/>
    </source>
</evidence>
<dbReference type="FunFam" id="2.10.10.10:FF:000001">
    <property type="entry name" value="Fibronectin 1a isoform 1"/>
    <property type="match status" value="1"/>
</dbReference>
<dbReference type="GO" id="GO:0016020">
    <property type="term" value="C:membrane"/>
    <property type="evidence" value="ECO:0007669"/>
    <property type="project" value="UniProtKB-SubCell"/>
</dbReference>
<feature type="domain" description="C-type lectin" evidence="14">
    <location>
        <begin position="1885"/>
        <end position="1992"/>
    </location>
</feature>
<keyword evidence="2" id="KW-0254">Endocytosis</keyword>
<feature type="domain" description="C-type lectin" evidence="14">
    <location>
        <begin position="2625"/>
        <end position="2733"/>
    </location>
</feature>
<dbReference type="SMART" id="SM00059">
    <property type="entry name" value="FN2"/>
    <property type="match status" value="2"/>
</dbReference>
<feature type="domain" description="Fibronectin type-II" evidence="15">
    <location>
        <begin position="185"/>
        <end position="233"/>
    </location>
</feature>
<dbReference type="GO" id="GO:0006897">
    <property type="term" value="P:endocytosis"/>
    <property type="evidence" value="ECO:0007669"/>
    <property type="project" value="UniProtKB-KW"/>
</dbReference>
<feature type="domain" description="C-type lectin" evidence="14">
    <location>
        <begin position="1767"/>
        <end position="1865"/>
    </location>
</feature>
<dbReference type="Pfam" id="PF24562">
    <property type="entry name" value="CysR_MRC2_N"/>
    <property type="match status" value="2"/>
</dbReference>
<evidence type="ECO:0000256" key="9">
    <source>
        <dbReference type="ARBA" id="ARBA00023170"/>
    </source>
</evidence>
<dbReference type="Pfam" id="PF00040">
    <property type="entry name" value="fn2"/>
    <property type="match status" value="2"/>
</dbReference>
<dbReference type="InterPro" id="IPR016186">
    <property type="entry name" value="C-type_lectin-like/link_sf"/>
</dbReference>
<dbReference type="InterPro" id="IPR001304">
    <property type="entry name" value="C-type_lectin-like"/>
</dbReference>
<feature type="domain" description="C-type lectin" evidence="14">
    <location>
        <begin position="1111"/>
        <end position="1217"/>
    </location>
</feature>
<keyword evidence="6 12" id="KW-1133">Transmembrane helix</keyword>
<dbReference type="Pfam" id="PF00059">
    <property type="entry name" value="Lectin_C"/>
    <property type="match status" value="16"/>
</dbReference>
<keyword evidence="10" id="KW-0325">Glycoprotein</keyword>
<dbReference type="SUPFAM" id="SSF50370">
    <property type="entry name" value="Ricin B-like lectins"/>
    <property type="match status" value="2"/>
</dbReference>
<evidence type="ECO:0000256" key="6">
    <source>
        <dbReference type="ARBA" id="ARBA00022989"/>
    </source>
</evidence>
<comment type="subcellular location">
    <subcellularLocation>
        <location evidence="1">Membrane</location>
        <topology evidence="1">Single-pass membrane protein</topology>
    </subcellularLocation>
</comment>
<evidence type="ECO:0000256" key="12">
    <source>
        <dbReference type="SAM" id="Phobius"/>
    </source>
</evidence>
<feature type="transmembrane region" description="Helical" evidence="12">
    <location>
        <begin position="3062"/>
        <end position="3083"/>
    </location>
</feature>
<keyword evidence="3 12" id="KW-0812">Transmembrane</keyword>
<evidence type="ECO:0000256" key="11">
    <source>
        <dbReference type="PROSITE-ProRule" id="PRU00479"/>
    </source>
</evidence>
<dbReference type="Gene3D" id="2.80.10.50">
    <property type="match status" value="2"/>
</dbReference>
<evidence type="ECO:0000256" key="1">
    <source>
        <dbReference type="ARBA" id="ARBA00004167"/>
    </source>
</evidence>
<evidence type="ECO:0000256" key="2">
    <source>
        <dbReference type="ARBA" id="ARBA00022583"/>
    </source>
</evidence>
<feature type="domain" description="C-type lectin" evidence="14">
    <location>
        <begin position="2486"/>
        <end position="2588"/>
    </location>
</feature>
<keyword evidence="5" id="KW-0677">Repeat</keyword>
<sequence>MLIQLLRFIDSVAVVATICATVLLAKSCLCVTEEDDEVLEKNQLMDYYNKGLFILQQSEPLNRCITVDRSNPVLDDCERPTRRMLWKWVSRHRLFNVGTSKCLGLNISDTTQPLGMFECDMSVPVLWWRCKGYMLYGASQWKVAVTGRLVVVKRNSYTEWRRFNTLKETPCSYPYEDIHTLLGNAHGMPCAFPFRYNNKWYYECTTEGREDHLLWCATSTRYDEAERWGFCPVQDSSCEPFWESNQELQACYQFNLYTILTWSQAMSTCQAQGGNLLSITSLAEHRYIRDRLASVGAMVWIGLNHLKDGRGWQWSDGAPLTLVNFTTALPASPLQDNRQCGVYNSAYEGHWQSLSCESALPYICKKMPNNTRRAEPLENWQYIHTECANGWWPHNGFCYRLMSETEAGSWEESSQACESQGANLTSIHSLSEVENLLNLLANFSGESMEVWIGLWKQASSPTVEWSDGSPVTLTLWHQYHPPNNLTDEKLCAKVHKKEGNWLLVSCDERLPAVCRKESQNRHLGTWDEGCPEGWKRHGHSCYTVTSHEHNFYDATQGYYCKAHLLQLENRFEQAFVNSLLSESGANSSMYYWIDLVDEGEMGVYSWSHKNGFSVPLTFSNWNKHQPVTAGSCVAMSGGHALGRWEVKDCKSHKALSVCKQSISSYHEVQLPEHHIDAYAPCPPGWESHSGLMYCFKVFHDEKVLMKRSWVEADFFCQALGAQLASFHHYEEQVFVKQLLSTIFEGTEGRWFWIGLNKRDPDNPGGWEWSDGTPVLSSFIDDKNEEDDRRDCAVYSDLTDTIMPQPCDTKHEWICKLYRGDELKKPYWYTEQSEPWVFYRGAEYLLAKQPFDWDAVSLACQMMGAYLLSIHSKEEMHFIKERLRRLSLGPTDWWIGLSIGQPGEDVSWSDKTEVEFQNWAEGTAIIGPRKRLCVTMSSSSGKWSTNKCSDLHGYVCKRKTVSVVETPREPCYIGGCPEKWLYFGHKCLLLHLPNSPKDGKSWNDAQSICSSFEGSLIAIEDEIEQAYITMLLQGSSVGFSPRSFLNDDEWVSRFANEQLCMVLSNNHNFHLTGKWYFERCSESAYGFVCQKPQDVSKPPAHSCRHLPDNIEYRSHTYKVVSGNMSWYDAMHMCTENDSDLVSVTDAYHQAFLTVLVNRLAVPHWIGLYSQDSGINYQWSDGSDTVYTHWDAADDDEDIVNGECVYMDVNGGWRRADCETPLPGALCHVSPAGIKPFISYELVCPSTWVKFGQGCYNFEPVVEKLTFEESREHCRQKVNTSDVLTIESETENRFVLEQLWSSGFHHHTVWLGMYFNFDTDSLAWVDGSAMEYTNWPSKDPDTKLLTADTCVNTRVVDGLWYLSQCTERLGFICKTITNVGTEVEVAPINGVYHGVIAAAVLVAVLVFALLAGAMWFMYKRNASRFQRLPTLDKDAFTIKHVSTGECLGTGTSSDLSLTSCGADNRSNLWKWGSGHRLFHVATSLCLALDVRSKSLALVDCGSNILLWWRCLEGAVYTVYEMGLVVSDGKVVAKRDTLDNWLREGSQDNICQRSYHVVHSTSGNSAGAPCEFPFKYNGSWYHGCLPDADFPGLSWCGTTSDYDQDRKMGHCLIPEEGCQTLFAGPEGDFCYEFVSSAAVSWQEALDSCRSQGADLLSISGPDDLHSMTFLEGLDRMPERMWIGLHQLDTSQGWQWSDGSPLSVLRWETGMPSFSMIIETDCGVLNSKRNYESESCNKRLPYICKKSVNASHTAAAPEPFAYKETMPLKHCNNTEGGSLASLHSIDIKEMISTNFHADNKFLDVWIGLQGFGINTTVLKWIDQAPVTFTYWGINQPSRPTQEISCVSYTGESHAWRFSDCSHMLPFMCQKKGKVQESVTQDGCPYKDGWRRHGNSCFQVNTKQVSFKDRCNVTIRNRFEQAFISRLLGEHISKEPQYFWIGLQDIKNTREYQWLSQDGSSGVVTYTNWGWFEPNLDGACAVISTAKPIGKWEVKNCTTFKAGTICRKDLGPPPEPEPEPNPNATCPIGWTSKPNIKYCYKVFHSERVSRKRSWEEAERFCRALGASLPSFTNIVEMRALHTIMRETISDNRYFWVGLNRRNPADRSWQWSNGQPVSVDVLHHDFHEDDEYSRDCAAFKTMKSTLKHLFVFLLHDLPPTPFFSTPFHCDARLEWACQIPRGKTPKNPDWYNPVGHHETSIFVDGAEFWFVDEPKLSFEEAKDYCKSNGSKLASPLSLTAAGQVHQYLKNISSSPKQNWWIDLRNPSQIFPMTYTQIYFYHSLFLGRCTSISPENFFPEHERSCLERLPFVCQKHNVTSVEINPLEPQPGGLPCGNGSLSFRNKCYTLMRSLKPVTFKYANELCQSVRGTLVTISDQVEQDFITTLLPGMRNMDTIWIGLKIKSDDHEWMDQSDVKYTNFNPLLVGMHKTMNINPWDPESTNFCVFMMNNPNTAMLGTWDYSSCSQQQHLSVCQHYADKLEEPGYPTKPFNVSNHTILLLVKNLTWFEALEQCRNNNMDLASVADTFLQSSLTVHVSRARTPMWIGLFSEDEGIHYRWTDHSHTVFSRWASDVTIGSCVYLDTDGFWKATECEEGLGGAICHKPHKEIITTPEDVAVKCPHKIKGPNWIPFKNNCYSFQLVASRWEQFDNGLIHDTCKKLHADADILTIRNREENEFIKQQLIPFKNLVQFVWLGLFQDENDNQMKWYDGTNVQYSNWAKGRPNPNGPFLAGLTVDSNWILISNPDLFSEFKQRTIVTCKLDNEPKQKYNQSIKDLQHYGNLTYEVLTQKLSWYKALEECGQRGGHLASVHDIQHRSHVKLIAETDGFPLWIGLSNQDVSGSTYEWSDGTTFDYKATISDSQDDSISDKQEPSCVFITPAGAWVRTSCNTLINGAICYTTTITTTSQRARLQAAPEANHCPQSNGMSKWVQHQDHCYAFNMSFYNYTVYSMEQAKDICQSMDAQLLTIKSTEENDFVSKYMYNDPLITSRVWLDMVLDAQGKVKSWQDGSAVDYSNWNSGVLNTGKMSEPQCAVMMAGDKGTWNLVNCKTSHSRVVCKTEAKSGGSPVALGLFLVVLIALLLTIGFIVYKKKRHHFSSTVRYERTFNELDTTSIITEAD</sequence>
<dbReference type="InterPro" id="IPR018378">
    <property type="entry name" value="C-type_lectin_CS"/>
</dbReference>
<keyword evidence="4 13" id="KW-0732">Signal</keyword>
<gene>
    <name evidence="16" type="ORF">D5F01_LYC04082</name>
</gene>
<keyword evidence="8 11" id="KW-1015">Disulfide bond</keyword>
<feature type="domain" description="Fibronectin type-II" evidence="15">
    <location>
        <begin position="1562"/>
        <end position="1610"/>
    </location>
</feature>
<evidence type="ECO:0000256" key="13">
    <source>
        <dbReference type="SAM" id="SignalP"/>
    </source>
</evidence>
<feature type="domain" description="C-type lectin" evidence="14">
    <location>
        <begin position="537"/>
        <end position="649"/>
    </location>
</feature>
<dbReference type="PRINTS" id="PR00013">
    <property type="entry name" value="FNTYPEII"/>
</dbReference>
<feature type="domain" description="C-type lectin" evidence="14">
    <location>
        <begin position="2926"/>
        <end position="3051"/>
    </location>
</feature>
<dbReference type="PROSITE" id="PS50231">
    <property type="entry name" value="RICIN_B_LECTIN"/>
    <property type="match status" value="2"/>
</dbReference>
<dbReference type="FunFam" id="3.10.100.10:FF:000036">
    <property type="entry name" value="Lymphocyte antigen 75"/>
    <property type="match status" value="1"/>
</dbReference>
<dbReference type="InterPro" id="IPR036943">
    <property type="entry name" value="FN_type2_sf"/>
</dbReference>
<feature type="chain" id="PRO_5026313821" evidence="13">
    <location>
        <begin position="31"/>
        <end position="3113"/>
    </location>
</feature>
<evidence type="ECO:0000256" key="10">
    <source>
        <dbReference type="ARBA" id="ARBA00023180"/>
    </source>
</evidence>
<dbReference type="PROSITE" id="PS00023">
    <property type="entry name" value="FN2_1"/>
    <property type="match status" value="1"/>
</dbReference>
<evidence type="ECO:0000259" key="14">
    <source>
        <dbReference type="PROSITE" id="PS50041"/>
    </source>
</evidence>